<dbReference type="EMBL" id="JBBMFL010000009">
    <property type="protein sequence ID" value="MEQ2545144.1"/>
    <property type="molecule type" value="Genomic_DNA"/>
</dbReference>
<reference evidence="1 2" key="1">
    <citation type="submission" date="2024-03" db="EMBL/GenBank/DDBJ databases">
        <title>Human intestinal bacterial collection.</title>
        <authorList>
            <person name="Pauvert C."/>
            <person name="Hitch T.C.A."/>
            <person name="Clavel T."/>
        </authorList>
    </citation>
    <scope>NUCLEOTIDE SEQUENCE [LARGE SCALE GENOMIC DNA]</scope>
    <source>
        <strain evidence="1 2">CLA-KB-H122</strain>
    </source>
</reference>
<evidence type="ECO:0000313" key="2">
    <source>
        <dbReference type="Proteomes" id="UP001460202"/>
    </source>
</evidence>
<name>A0ABV1GXL0_9BACT</name>
<dbReference type="InterPro" id="IPR046679">
    <property type="entry name" value="DUF6549"/>
</dbReference>
<keyword evidence="2" id="KW-1185">Reference proteome</keyword>
<organism evidence="1 2">
    <name type="scientific">Alistipes intestinihominis</name>
    <dbReference type="NCBI Taxonomy" id="3133172"/>
    <lineage>
        <taxon>Bacteria</taxon>
        <taxon>Pseudomonadati</taxon>
        <taxon>Bacteroidota</taxon>
        <taxon>Bacteroidia</taxon>
        <taxon>Bacteroidales</taxon>
        <taxon>Rikenellaceae</taxon>
        <taxon>Alistipes</taxon>
    </lineage>
</organism>
<dbReference type="Proteomes" id="UP001460202">
    <property type="component" value="Unassembled WGS sequence"/>
</dbReference>
<evidence type="ECO:0000313" key="1">
    <source>
        <dbReference type="EMBL" id="MEQ2545144.1"/>
    </source>
</evidence>
<comment type="caution">
    <text evidence="1">The sequence shown here is derived from an EMBL/GenBank/DDBJ whole genome shotgun (WGS) entry which is preliminary data.</text>
</comment>
<dbReference type="RefSeq" id="WP_276715417.1">
    <property type="nucleotide sequence ID" value="NZ_JBBMFL010000009.1"/>
</dbReference>
<protein>
    <submittedName>
        <fullName evidence="1">DUF6549 family protein</fullName>
    </submittedName>
</protein>
<sequence>MKKYLVLYAVAVTALFVCSHRRYRAENRRLVQNQTALAAEVAHYRTQAGQEAASAQVLRLRCGEFEALRAADAEEIRRLGLKIRRLEAAAKTVTATEAEIRTPLRDTVVVRSGDPHPVRDSVRLFRWRDPWVTVEGRIGRDSAVCRIRSIDTLRQVVHRIPRRFLFIRWGTKALRQEIVSTNPHTRIVHAEYVKIER</sequence>
<accession>A0ABV1GXL0</accession>
<proteinExistence type="predicted"/>
<dbReference type="Pfam" id="PF20186">
    <property type="entry name" value="DUF6549"/>
    <property type="match status" value="1"/>
</dbReference>
<gene>
    <name evidence="1" type="ORF">WMO46_09315</name>
</gene>